<keyword evidence="3" id="KW-0472">Membrane</keyword>
<evidence type="ECO:0000313" key="5">
    <source>
        <dbReference type="Proteomes" id="UP000256877"/>
    </source>
</evidence>
<keyword evidence="3" id="KW-0812">Transmembrane</keyword>
<dbReference type="Pfam" id="PF01066">
    <property type="entry name" value="CDP-OH_P_transf"/>
    <property type="match status" value="1"/>
</dbReference>
<comment type="caution">
    <text evidence="4">The sequence shown here is derived from an EMBL/GenBank/DDBJ whole genome shotgun (WGS) entry which is preliminary data.</text>
</comment>
<keyword evidence="1 2" id="KW-0808">Transferase</keyword>
<sequence length="193" mass="21534">MVLERLRKRLNFDAVGRHIPINPNALTLLSALLAWIGVPLVWIFNTPPWLLIAISGALDVIDGAVARGRRLASKGGAFIDSFLDRYSDAAYLLYFWNYVNPLAIFLALVGTFAISYARCRGESLGVEVRGVGFMERGERLLFLLSISLITKTQYVTPLFYLYTILVNLAAVYRGLAVYKRLAPSKRATAGEKY</sequence>
<dbReference type="PROSITE" id="PS00379">
    <property type="entry name" value="CDP_ALCOHOL_P_TRANSF"/>
    <property type="match status" value="1"/>
</dbReference>
<dbReference type="InterPro" id="IPR043130">
    <property type="entry name" value="CDP-OH_PTrfase_TM_dom"/>
</dbReference>
<dbReference type="AlphaFoldDB" id="A0A371R3P2"/>
<dbReference type="GO" id="GO:0016020">
    <property type="term" value="C:membrane"/>
    <property type="evidence" value="ECO:0007669"/>
    <property type="project" value="InterPro"/>
</dbReference>
<evidence type="ECO:0000256" key="3">
    <source>
        <dbReference type="SAM" id="Phobius"/>
    </source>
</evidence>
<gene>
    <name evidence="4" type="ORF">CGL52_07275</name>
</gene>
<dbReference type="Gene3D" id="1.20.120.1760">
    <property type="match status" value="1"/>
</dbReference>
<dbReference type="EMBL" id="NMUF01000017">
    <property type="protein sequence ID" value="RFA98421.1"/>
    <property type="molecule type" value="Genomic_DNA"/>
</dbReference>
<dbReference type="Proteomes" id="UP000256877">
    <property type="component" value="Unassembled WGS sequence"/>
</dbReference>
<dbReference type="NCBIfam" id="NF040950">
    <property type="entry name" value="archin_ph_syn"/>
    <property type="match status" value="1"/>
</dbReference>
<dbReference type="InterPro" id="IPR048254">
    <property type="entry name" value="CDP_ALCOHOL_P_TRANSF_CS"/>
</dbReference>
<dbReference type="GO" id="GO:0008654">
    <property type="term" value="P:phospholipid biosynthetic process"/>
    <property type="evidence" value="ECO:0007669"/>
    <property type="project" value="InterPro"/>
</dbReference>
<dbReference type="OrthoDB" id="9904at2157"/>
<evidence type="ECO:0000313" key="4">
    <source>
        <dbReference type="EMBL" id="RFA98421.1"/>
    </source>
</evidence>
<accession>A0A371R3P2</accession>
<dbReference type="RefSeq" id="WP_116430505.1">
    <property type="nucleotide sequence ID" value="NZ_NMUF01000017.1"/>
</dbReference>
<dbReference type="InterPro" id="IPR000462">
    <property type="entry name" value="CDP-OH_P_trans"/>
</dbReference>
<feature type="transmembrane region" description="Helical" evidence="3">
    <location>
        <begin position="89"/>
        <end position="114"/>
    </location>
</feature>
<name>A0A371R3P2_9CREN</name>
<evidence type="ECO:0000256" key="2">
    <source>
        <dbReference type="RuleBase" id="RU003750"/>
    </source>
</evidence>
<protein>
    <submittedName>
        <fullName evidence="4">CDP-diacylglycerol--glycerol-3-phosphate 3-phosphatidyltransferase</fullName>
    </submittedName>
</protein>
<dbReference type="InterPro" id="IPR054868">
    <property type="entry name" value="archin_ph_syn"/>
</dbReference>
<comment type="similarity">
    <text evidence="2">Belongs to the CDP-alcohol phosphatidyltransferase class-I family.</text>
</comment>
<feature type="transmembrane region" description="Helical" evidence="3">
    <location>
        <begin position="159"/>
        <end position="178"/>
    </location>
</feature>
<proteinExistence type="inferred from homology"/>
<feature type="transmembrane region" description="Helical" evidence="3">
    <location>
        <begin position="21"/>
        <end position="43"/>
    </location>
</feature>
<dbReference type="GO" id="GO:0016780">
    <property type="term" value="F:phosphotransferase activity, for other substituted phosphate groups"/>
    <property type="evidence" value="ECO:0007669"/>
    <property type="project" value="InterPro"/>
</dbReference>
<organism evidence="4 5">
    <name type="scientific">Pyrobaculum aerophilum</name>
    <dbReference type="NCBI Taxonomy" id="13773"/>
    <lineage>
        <taxon>Archaea</taxon>
        <taxon>Thermoproteota</taxon>
        <taxon>Thermoprotei</taxon>
        <taxon>Thermoproteales</taxon>
        <taxon>Thermoproteaceae</taxon>
        <taxon>Pyrobaculum</taxon>
    </lineage>
</organism>
<evidence type="ECO:0000256" key="1">
    <source>
        <dbReference type="ARBA" id="ARBA00022679"/>
    </source>
</evidence>
<reference evidence="4 5" key="1">
    <citation type="submission" date="2017-07" db="EMBL/GenBank/DDBJ databases">
        <title>Draft genome sequence of aerobic hyperthermophilic archaea, Pyrobaculum aerophilum YKB31 and YKB32.</title>
        <authorList>
            <person name="Mochizuki T."/>
            <person name="Berliner A.J."/>
            <person name="Yoshida-Takashima Y."/>
            <person name="Takaki Y."/>
            <person name="Nunoura T."/>
            <person name="Takai K."/>
        </authorList>
    </citation>
    <scope>NUCLEOTIDE SEQUENCE [LARGE SCALE GENOMIC DNA]</scope>
    <source>
        <strain evidence="4 5">YKB32</strain>
    </source>
</reference>
<keyword evidence="3" id="KW-1133">Transmembrane helix</keyword>